<dbReference type="GeneID" id="4840424"/>
<reference evidence="2 3" key="1">
    <citation type="journal article" date="2007" name="Nat. Biotechnol.">
        <title>Genome sequence of the lignocellulose-bioconverting and xylose-fermenting yeast Pichia stipitis.</title>
        <authorList>
            <person name="Jeffries T.W."/>
            <person name="Grigoriev I.V."/>
            <person name="Grimwood J."/>
            <person name="Laplaza J.M."/>
            <person name="Aerts A."/>
            <person name="Salamov A."/>
            <person name="Schmutz J."/>
            <person name="Lindquist E."/>
            <person name="Dehal P."/>
            <person name="Shapiro H."/>
            <person name="Jin Y.S."/>
            <person name="Passoth V."/>
            <person name="Richardson P.M."/>
        </authorList>
    </citation>
    <scope>NUCLEOTIDE SEQUENCE [LARGE SCALE GENOMIC DNA]</scope>
    <source>
        <strain evidence="3">ATCC 58785 / CBS 6054 / NBRC 10063 / NRRL Y-11545</strain>
    </source>
</reference>
<feature type="region of interest" description="Disordered" evidence="1">
    <location>
        <begin position="107"/>
        <end position="146"/>
    </location>
</feature>
<dbReference type="InParanoid" id="A3LYQ5"/>
<dbReference type="eggNOG" id="ENOG502T0I1">
    <property type="taxonomic scope" value="Eukaryota"/>
</dbReference>
<dbReference type="EMBL" id="CP000501">
    <property type="protein sequence ID" value="ABN68016.2"/>
    <property type="molecule type" value="Genomic_DNA"/>
</dbReference>
<accession>A3LYQ5</accession>
<feature type="compositionally biased region" description="Basic and acidic residues" evidence="1">
    <location>
        <begin position="120"/>
        <end position="135"/>
    </location>
</feature>
<dbReference type="GO" id="GO:0000785">
    <property type="term" value="C:chromatin"/>
    <property type="evidence" value="ECO:0007669"/>
    <property type="project" value="TreeGrafter"/>
</dbReference>
<dbReference type="Proteomes" id="UP000002258">
    <property type="component" value="Chromosome 7"/>
</dbReference>
<dbReference type="KEGG" id="pic:PICST_68256"/>
<dbReference type="RefSeq" id="XP_001386045.2">
    <property type="nucleotide sequence ID" value="XM_001386008.1"/>
</dbReference>
<feature type="compositionally biased region" description="Low complexity" evidence="1">
    <location>
        <begin position="109"/>
        <end position="119"/>
    </location>
</feature>
<dbReference type="PANTHER" id="PTHR10782:SF4">
    <property type="entry name" value="TONALLI, ISOFORM E"/>
    <property type="match status" value="1"/>
</dbReference>
<gene>
    <name evidence="2" type="ORF">PICST_68256</name>
</gene>
<evidence type="ECO:0000313" key="2">
    <source>
        <dbReference type="EMBL" id="ABN68016.2"/>
    </source>
</evidence>
<name>A3LYQ5_PICST</name>
<dbReference type="OrthoDB" id="27975at2759"/>
<dbReference type="InterPro" id="IPR013083">
    <property type="entry name" value="Znf_RING/FYVE/PHD"/>
</dbReference>
<proteinExistence type="predicted"/>
<keyword evidence="3" id="KW-1185">Reference proteome</keyword>
<dbReference type="GO" id="GO:0061665">
    <property type="term" value="F:SUMO ligase activity"/>
    <property type="evidence" value="ECO:0007669"/>
    <property type="project" value="TreeGrafter"/>
</dbReference>
<dbReference type="HOGENOM" id="CLU_028474_0_0_1"/>
<evidence type="ECO:0000313" key="3">
    <source>
        <dbReference type="Proteomes" id="UP000002258"/>
    </source>
</evidence>
<dbReference type="AlphaFoldDB" id="A3LYQ5"/>
<organism evidence="2 3">
    <name type="scientific">Scheffersomyces stipitis (strain ATCC 58785 / CBS 6054 / NBRC 10063 / NRRL Y-11545)</name>
    <name type="common">Yeast</name>
    <name type="synonym">Pichia stipitis</name>
    <dbReference type="NCBI Taxonomy" id="322104"/>
    <lineage>
        <taxon>Eukaryota</taxon>
        <taxon>Fungi</taxon>
        <taxon>Dikarya</taxon>
        <taxon>Ascomycota</taxon>
        <taxon>Saccharomycotina</taxon>
        <taxon>Pichiomycetes</taxon>
        <taxon>Debaryomycetaceae</taxon>
        <taxon>Scheffersomyces</taxon>
    </lineage>
</organism>
<sequence>MTRNSTSDAVNVLPNAVQVISQVAGAGSSQRREIHVKIRLPKQELSKLEIEDVVEDDDDDEDSILRSSHIIPTLPTTFEYESEDPFSSEGDEFLLDAELDKAIKSVFGDTPASDTSSPSTKDHPRITTRKPDFQKESTPLRSSQRLREKIQKQEKFERQIVKESVVVHKDQHQVKIVDGYKPVPKHILPMIEQEIGAMNDEFAIVDKFIFSLKDPLGASKIKLPVKSMYCIHFECFDFNNFCLFNKIPPGVKLLVKKDLAKKSFESIKLRKRVHKEVKSEYVTIISDPKAYTAKFIAPMGPIYKCPICDRSFPLSELVMGDAYNYFVKSTPVDAERVELLDMNRYKVLDDKRIPKAVEEEIIVLSDDDDDNNNGIVNANYDDKVNANQADTVGLASLQNLSYDSGDDLFDDGLDEEILNLSESDYQRFGQGSSYDDPVTID</sequence>
<dbReference type="GO" id="GO:0016925">
    <property type="term" value="P:protein sumoylation"/>
    <property type="evidence" value="ECO:0007669"/>
    <property type="project" value="TreeGrafter"/>
</dbReference>
<dbReference type="OMA" id="HPRITTR"/>
<dbReference type="PANTHER" id="PTHR10782">
    <property type="entry name" value="ZINC FINGER MIZ DOMAIN-CONTAINING PROTEIN"/>
    <property type="match status" value="1"/>
</dbReference>
<dbReference type="Gene3D" id="3.30.40.10">
    <property type="entry name" value="Zinc/RING finger domain, C3HC4 (zinc finger)"/>
    <property type="match status" value="1"/>
</dbReference>
<dbReference type="STRING" id="322104.A3LYQ5"/>
<evidence type="ECO:0000256" key="1">
    <source>
        <dbReference type="SAM" id="MobiDB-lite"/>
    </source>
</evidence>
<protein>
    <submittedName>
        <fullName evidence="2">Zinc finger protein, MIZ type</fullName>
    </submittedName>
</protein>